<keyword evidence="3" id="KW-1185">Reference proteome</keyword>
<evidence type="ECO:0000313" key="2">
    <source>
        <dbReference type="EMBL" id="PNF70476.1"/>
    </source>
</evidence>
<name>A0ABX4VQC8_9ENTR</name>
<comment type="caution">
    <text evidence="2">The sequence shown here is derived from an EMBL/GenBank/DDBJ whole genome shotgun (WGS) entry which is preliminary data.</text>
</comment>
<evidence type="ECO:0000313" key="3">
    <source>
        <dbReference type="Proteomes" id="UP000236063"/>
    </source>
</evidence>
<gene>
    <name evidence="2" type="ORF">C1167_22050</name>
</gene>
<reference evidence="2 3" key="1">
    <citation type="submission" date="2018-01" db="EMBL/GenBank/DDBJ databases">
        <title>Multi-drug resistant Enterobacter species isolated from the International Space Station and comparative genomic analyses with human pathogenic strains.</title>
        <authorList>
            <person name="Singh N.K."/>
            <person name="Bezdan D."/>
            <person name="McIntyre A."/>
            <person name="Sielaff A.C."/>
            <person name="Wheeler K."/>
            <person name="Mason C."/>
            <person name="Venkateswaran K."/>
        </authorList>
    </citation>
    <scope>NUCLEOTIDE SEQUENCE [LARGE SCALE GENOMIC DNA]</scope>
    <source>
        <strain evidence="2 3">IF2SW-P2</strain>
    </source>
</reference>
<proteinExistence type="predicted"/>
<dbReference type="EMBL" id="POUR01000001">
    <property type="protein sequence ID" value="PNF70476.1"/>
    <property type="molecule type" value="Genomic_DNA"/>
</dbReference>
<dbReference type="Proteomes" id="UP000236063">
    <property type="component" value="Unassembled WGS sequence"/>
</dbReference>
<evidence type="ECO:0000256" key="1">
    <source>
        <dbReference type="SAM" id="Phobius"/>
    </source>
</evidence>
<accession>A0ABX4VQC8</accession>
<protein>
    <submittedName>
        <fullName evidence="2">Uncharacterized protein</fullName>
    </submittedName>
</protein>
<sequence>MLNLVLFLVALLLVIVIVKLLKPGKRVAKIFASMIIAILVLCGVGYSILIYNENQDKAAYIEKLKVYSSKIDEYAKTHSYTVGDILADKSGKFDEETKNYFRAQVKAIEPTKKLTMIADVVAFANNYRSANGISTGQTYSDYYSRGKTTLHLNEPLKGQVDVVIVFYNYFIDSWDAVKLVESGMYEGWLFKIYNLDGTETYSLKKGWSPSTSHDYEMFGDAKGR</sequence>
<dbReference type="RefSeq" id="WP_049136370.1">
    <property type="nucleotide sequence ID" value="NZ_JABWOU010000001.1"/>
</dbReference>
<keyword evidence="1" id="KW-1133">Transmembrane helix</keyword>
<organism evidence="2 3">
    <name type="scientific">Enterobacter bugandensis</name>
    <dbReference type="NCBI Taxonomy" id="881260"/>
    <lineage>
        <taxon>Bacteria</taxon>
        <taxon>Pseudomonadati</taxon>
        <taxon>Pseudomonadota</taxon>
        <taxon>Gammaproteobacteria</taxon>
        <taxon>Enterobacterales</taxon>
        <taxon>Enterobacteriaceae</taxon>
        <taxon>Enterobacter</taxon>
    </lineage>
</organism>
<keyword evidence="1" id="KW-0812">Transmembrane</keyword>
<keyword evidence="1" id="KW-0472">Membrane</keyword>
<feature type="transmembrane region" description="Helical" evidence="1">
    <location>
        <begin position="30"/>
        <end position="51"/>
    </location>
</feature>